<sequence>MMIPTDVVTLKLHATKSRVAFLSDFFREVISTLTNSTQRFLSYNLQETDVIRSQKPSLNCDCEPLALDWCEMTDPFLQWFDLRFGCED</sequence>
<dbReference type="EMBL" id="GBRH01192277">
    <property type="protein sequence ID" value="JAE05619.1"/>
    <property type="molecule type" value="Transcribed_RNA"/>
</dbReference>
<accession>A0A0A9F366</accession>
<reference evidence="1" key="2">
    <citation type="journal article" date="2015" name="Data Brief">
        <title>Shoot transcriptome of the giant reed, Arundo donax.</title>
        <authorList>
            <person name="Barrero R.A."/>
            <person name="Guerrero F.D."/>
            <person name="Moolhuijzen P."/>
            <person name="Goolsby J.A."/>
            <person name="Tidwell J."/>
            <person name="Bellgard S.E."/>
            <person name="Bellgard M.I."/>
        </authorList>
    </citation>
    <scope>NUCLEOTIDE SEQUENCE</scope>
    <source>
        <tissue evidence="1">Shoot tissue taken approximately 20 cm above the soil surface</tissue>
    </source>
</reference>
<organism evidence="1">
    <name type="scientific">Arundo donax</name>
    <name type="common">Giant reed</name>
    <name type="synonym">Donax arundinaceus</name>
    <dbReference type="NCBI Taxonomy" id="35708"/>
    <lineage>
        <taxon>Eukaryota</taxon>
        <taxon>Viridiplantae</taxon>
        <taxon>Streptophyta</taxon>
        <taxon>Embryophyta</taxon>
        <taxon>Tracheophyta</taxon>
        <taxon>Spermatophyta</taxon>
        <taxon>Magnoliopsida</taxon>
        <taxon>Liliopsida</taxon>
        <taxon>Poales</taxon>
        <taxon>Poaceae</taxon>
        <taxon>PACMAD clade</taxon>
        <taxon>Arundinoideae</taxon>
        <taxon>Arundineae</taxon>
        <taxon>Arundo</taxon>
    </lineage>
</organism>
<evidence type="ECO:0000313" key="1">
    <source>
        <dbReference type="EMBL" id="JAE05619.1"/>
    </source>
</evidence>
<reference evidence="1" key="1">
    <citation type="submission" date="2014-09" db="EMBL/GenBank/DDBJ databases">
        <authorList>
            <person name="Magalhaes I.L.F."/>
            <person name="Oliveira U."/>
            <person name="Santos F.R."/>
            <person name="Vidigal T.H.D.A."/>
            <person name="Brescovit A.D."/>
            <person name="Santos A.J."/>
        </authorList>
    </citation>
    <scope>NUCLEOTIDE SEQUENCE</scope>
    <source>
        <tissue evidence="1">Shoot tissue taken approximately 20 cm above the soil surface</tissue>
    </source>
</reference>
<name>A0A0A9F366_ARUDO</name>
<protein>
    <submittedName>
        <fullName evidence="1">Uncharacterized protein</fullName>
    </submittedName>
</protein>
<proteinExistence type="predicted"/>
<dbReference type="AlphaFoldDB" id="A0A0A9F366"/>